<keyword evidence="3" id="KW-0175">Coiled coil</keyword>
<feature type="region of interest" description="Disordered" evidence="4">
    <location>
        <begin position="239"/>
        <end position="262"/>
    </location>
</feature>
<evidence type="ECO:0000256" key="4">
    <source>
        <dbReference type="SAM" id="MobiDB-lite"/>
    </source>
</evidence>
<evidence type="ECO:0000313" key="6">
    <source>
        <dbReference type="Proteomes" id="UP001642464"/>
    </source>
</evidence>
<feature type="compositionally biased region" description="Pro residues" evidence="4">
    <location>
        <begin position="530"/>
        <end position="584"/>
    </location>
</feature>
<dbReference type="Proteomes" id="UP001642464">
    <property type="component" value="Unassembled WGS sequence"/>
</dbReference>
<keyword evidence="6" id="KW-1185">Reference proteome</keyword>
<dbReference type="EMBL" id="CAXAMM010005958">
    <property type="protein sequence ID" value="CAK9009274.1"/>
    <property type="molecule type" value="Genomic_DNA"/>
</dbReference>
<accession>A0ABP0J4L3</accession>
<evidence type="ECO:0000256" key="1">
    <source>
        <dbReference type="ARBA" id="ARBA00004308"/>
    </source>
</evidence>
<dbReference type="Gene3D" id="1.25.40.270">
    <property type="entry name" value="Vacuolar protein sorting-associated protein vta1"/>
    <property type="match status" value="1"/>
</dbReference>
<feature type="compositionally biased region" description="Basic and acidic residues" evidence="4">
    <location>
        <begin position="603"/>
        <end position="625"/>
    </location>
</feature>
<proteinExistence type="predicted"/>
<keyword evidence="2" id="KW-0472">Membrane</keyword>
<dbReference type="InterPro" id="IPR023175">
    <property type="entry name" value="Vta1/CALS_N_sf"/>
</dbReference>
<evidence type="ECO:0000256" key="3">
    <source>
        <dbReference type="SAM" id="Coils"/>
    </source>
</evidence>
<feature type="coiled-coil region" evidence="3">
    <location>
        <begin position="301"/>
        <end position="360"/>
    </location>
</feature>
<name>A0ABP0J4L3_9DINO</name>
<reference evidence="5 6" key="1">
    <citation type="submission" date="2024-02" db="EMBL/GenBank/DDBJ databases">
        <authorList>
            <person name="Chen Y."/>
            <person name="Shah S."/>
            <person name="Dougan E. K."/>
            <person name="Thang M."/>
            <person name="Chan C."/>
        </authorList>
    </citation>
    <scope>NUCLEOTIDE SEQUENCE [LARGE SCALE GENOMIC DNA]</scope>
</reference>
<organism evidence="5 6">
    <name type="scientific">Durusdinium trenchii</name>
    <dbReference type="NCBI Taxonomy" id="1381693"/>
    <lineage>
        <taxon>Eukaryota</taxon>
        <taxon>Sar</taxon>
        <taxon>Alveolata</taxon>
        <taxon>Dinophyceae</taxon>
        <taxon>Suessiales</taxon>
        <taxon>Symbiodiniaceae</taxon>
        <taxon>Durusdinium</taxon>
    </lineage>
</organism>
<evidence type="ECO:0000313" key="5">
    <source>
        <dbReference type="EMBL" id="CAK9009274.1"/>
    </source>
</evidence>
<comment type="subcellular location">
    <subcellularLocation>
        <location evidence="1">Endomembrane system</location>
    </subcellularLocation>
</comment>
<evidence type="ECO:0000256" key="2">
    <source>
        <dbReference type="ARBA" id="ARBA00023136"/>
    </source>
</evidence>
<protein>
    <submittedName>
        <fullName evidence="5">CDP-diacylglycerol--inositol 3-phosphatidyltransferase</fullName>
    </submittedName>
</protein>
<sequence length="640" mass="70051">MALWELWPRVEAVVKHESYMSANDEFTKLKTAILKSGDLGAQAKYATVTWEFLLGFADKKTFYRSHVCQVVQVLLTEPSFRNAYASSPTFRAKAQQLHPDVRKALEAVDEELPKEVPKEAKVEKVKVSGKEVEWPDWGALEAAVRMEHYMGANEEFRLLRLAVLAADPLQLASQVGQAAMVWEFLVGFGEKKAHFRSQLGEVIGILRQESGWEESLDQMRPKLQARLQLLPEVLQKALGPDHSEAEEASNSASFSQENLEVPTEEAYCSPSFESLEDRLKSMMGCVADLAGPSVSPEESEAEKAAKRLAEVELQQKQESRKILAEAKRLAEAQVQQKQEAEKAAEAKRQAELELQRQQDIEKLLSETRSPVPAEPAPVANAPPYTTPLEKAQALLQKGESLEAQSPVPAYYLQVAALELLMKARQAGQSSPEADQLMLATLQTAENKKSQLNLTNGPQKTQDLILSDYERAVASDSLRDLRDVSVYLESLSQFYSAIPEVPQELRERTSYALRRADYLRACSQQGVHPEAPTPPRLQQPALPPPQSAPAPVAAPAPAPPAPAAPPPAAAAAPPPAAPAAKPPAAPAARAVVSPEVLAMPRGKRQSEARKKIDEATRSLKTGNEEQGKALIQEALGLLEGL</sequence>
<gene>
    <name evidence="5" type="ORF">SCF082_LOCUS10228</name>
</gene>
<feature type="region of interest" description="Disordered" evidence="4">
    <location>
        <begin position="524"/>
        <end position="625"/>
    </location>
</feature>
<comment type="caution">
    <text evidence="5">The sequence shown here is derived from an EMBL/GenBank/DDBJ whole genome shotgun (WGS) entry which is preliminary data.</text>
</comment>